<reference evidence="1" key="1">
    <citation type="submission" date="2022-08" db="EMBL/GenBank/DDBJ databases">
        <authorList>
            <consortium name="DOE Joint Genome Institute"/>
            <person name="Min B."/>
            <person name="Riley R."/>
            <person name="Sierra-Patev S."/>
            <person name="Naranjo-Ortiz M."/>
            <person name="Looney B."/>
            <person name="Konkel Z."/>
            <person name="Slot J.C."/>
            <person name="Sakamoto Y."/>
            <person name="Steenwyk J.L."/>
            <person name="Rokas A."/>
            <person name="Carro J."/>
            <person name="Camarero S."/>
            <person name="Ferreira P."/>
            <person name="Molpeceres G."/>
            <person name="Ruiz-Duenas F.J."/>
            <person name="Serrano A."/>
            <person name="Henrissat B."/>
            <person name="Drula E."/>
            <person name="Hughes K.W."/>
            <person name="Mata J.L."/>
            <person name="Ishikawa N.K."/>
            <person name="Vargas-Isla R."/>
            <person name="Ushijima S."/>
            <person name="Smith C.A."/>
            <person name="Ahrendt S."/>
            <person name="Andreopoulos W."/>
            <person name="He G."/>
            <person name="Labutti K."/>
            <person name="Lipzen A."/>
            <person name="Ng V."/>
            <person name="Sandor L."/>
            <person name="Barry K."/>
            <person name="Martinez A.T."/>
            <person name="Xiao Y."/>
            <person name="Gibbons J.G."/>
            <person name="Terashima K."/>
            <person name="Hibbett D.S."/>
            <person name="Grigoriev I.V."/>
        </authorList>
    </citation>
    <scope>NUCLEOTIDE SEQUENCE</scope>
    <source>
        <strain evidence="1">TFB9207</strain>
    </source>
</reference>
<dbReference type="Proteomes" id="UP001163846">
    <property type="component" value="Unassembled WGS sequence"/>
</dbReference>
<dbReference type="EMBL" id="MU807398">
    <property type="protein sequence ID" value="KAJ3831526.1"/>
    <property type="molecule type" value="Genomic_DNA"/>
</dbReference>
<protein>
    <submittedName>
        <fullName evidence="1">Uncharacterized protein</fullName>
    </submittedName>
</protein>
<accession>A0AA38U3E1</accession>
<name>A0AA38U3E1_9AGAR</name>
<sequence length="103" mass="11187">MAQQGWVEGLDITDFSLCGKCEVCLLAKAKHLPFDDVVIPASEPLDRGSLDLWGKARTRSLGGANYMLLACDDGTGIPFTYFSATKDAETILKLVQEFVAMAE</sequence>
<comment type="caution">
    <text evidence="1">The sequence shown here is derived from an EMBL/GenBank/DDBJ whole genome shotgun (WGS) entry which is preliminary data.</text>
</comment>
<dbReference type="AlphaFoldDB" id="A0AA38U3E1"/>
<proteinExistence type="predicted"/>
<keyword evidence="2" id="KW-1185">Reference proteome</keyword>
<evidence type="ECO:0000313" key="1">
    <source>
        <dbReference type="EMBL" id="KAJ3831526.1"/>
    </source>
</evidence>
<evidence type="ECO:0000313" key="2">
    <source>
        <dbReference type="Proteomes" id="UP001163846"/>
    </source>
</evidence>
<gene>
    <name evidence="1" type="ORF">F5878DRAFT_549437</name>
</gene>
<organism evidence="1 2">
    <name type="scientific">Lentinula raphanica</name>
    <dbReference type="NCBI Taxonomy" id="153919"/>
    <lineage>
        <taxon>Eukaryota</taxon>
        <taxon>Fungi</taxon>
        <taxon>Dikarya</taxon>
        <taxon>Basidiomycota</taxon>
        <taxon>Agaricomycotina</taxon>
        <taxon>Agaricomycetes</taxon>
        <taxon>Agaricomycetidae</taxon>
        <taxon>Agaricales</taxon>
        <taxon>Marasmiineae</taxon>
        <taxon>Omphalotaceae</taxon>
        <taxon>Lentinula</taxon>
    </lineage>
</organism>